<protein>
    <submittedName>
        <fullName evidence="2">Uncharacterized protein</fullName>
    </submittedName>
</protein>
<accession>A0A9E7MNT8</accession>
<sequence length="53" mass="6141">MTDVKVNRRAPAPQTPPPQRVLHRAFDEFDSDYDPTDDYAEIAHKVRAEESAW</sequence>
<gene>
    <name evidence="2" type="ORF">KABACHOK_00110</name>
</gene>
<keyword evidence="3" id="KW-1185">Reference proteome</keyword>
<dbReference type="EMBL" id="ON529852">
    <property type="protein sequence ID" value="USN13848.1"/>
    <property type="molecule type" value="Genomic_DNA"/>
</dbReference>
<evidence type="ECO:0000313" key="2">
    <source>
        <dbReference type="EMBL" id="USN13848.1"/>
    </source>
</evidence>
<reference evidence="2" key="1">
    <citation type="submission" date="2022-05" db="EMBL/GenBank/DDBJ databases">
        <authorList>
            <person name="Friedrich I."/>
            <person name="Poehlein A."/>
            <person name="Schneider D."/>
            <person name="Hertel R."/>
            <person name="Daniel R."/>
        </authorList>
    </citation>
    <scope>NUCLEOTIDE SEQUENCE</scope>
</reference>
<evidence type="ECO:0000256" key="1">
    <source>
        <dbReference type="SAM" id="MobiDB-lite"/>
    </source>
</evidence>
<dbReference type="Proteomes" id="UP001056685">
    <property type="component" value="Segment"/>
</dbReference>
<name>A0A9E7MNT8_9CAUD</name>
<proteinExistence type="predicted"/>
<feature type="region of interest" description="Disordered" evidence="1">
    <location>
        <begin position="1"/>
        <end position="22"/>
    </location>
</feature>
<evidence type="ECO:0000313" key="3">
    <source>
        <dbReference type="Proteomes" id="UP001056685"/>
    </source>
</evidence>
<organism evidence="2 3">
    <name type="scientific">Brevundimonas phage vB_BpoS-Kabachok</name>
    <dbReference type="NCBI Taxonomy" id="2948600"/>
    <lineage>
        <taxon>Viruses</taxon>
        <taxon>Duplodnaviria</taxon>
        <taxon>Heunggongvirae</taxon>
        <taxon>Uroviricota</taxon>
        <taxon>Caudoviricetes</taxon>
        <taxon>Jeanschmidtviridae</taxon>
        <taxon>Marchewkavirus</taxon>
        <taxon>Marchewkavirus kabachok</taxon>
    </lineage>
</organism>